<evidence type="ECO:0000256" key="4">
    <source>
        <dbReference type="ARBA" id="ARBA00023242"/>
    </source>
</evidence>
<keyword evidence="2" id="KW-0805">Transcription regulation</keyword>
<feature type="compositionally biased region" description="Basic and acidic residues" evidence="5">
    <location>
        <begin position="691"/>
        <end position="701"/>
    </location>
</feature>
<name>A0A803KP40_CHEQI</name>
<reference evidence="8" key="2">
    <citation type="submission" date="2021-03" db="UniProtKB">
        <authorList>
            <consortium name="EnsemblPlants"/>
        </authorList>
    </citation>
    <scope>IDENTIFICATION</scope>
</reference>
<comment type="subcellular location">
    <subcellularLocation>
        <location evidence="1">Nucleus</location>
    </subcellularLocation>
</comment>
<accession>A0A803KP40</accession>
<dbReference type="Gramene" id="AUR62000796-RA">
    <property type="protein sequence ID" value="AUR62000796-RA:cds"/>
    <property type="gene ID" value="AUR62000796"/>
</dbReference>
<dbReference type="InterPro" id="IPR056067">
    <property type="entry name" value="DUF7650"/>
</dbReference>
<dbReference type="Pfam" id="PF25826">
    <property type="entry name" value="DUF7952"/>
    <property type="match status" value="1"/>
</dbReference>
<feature type="region of interest" description="Disordered" evidence="5">
    <location>
        <begin position="1"/>
        <end position="38"/>
    </location>
</feature>
<feature type="compositionally biased region" description="Polar residues" evidence="5">
    <location>
        <begin position="750"/>
        <end position="768"/>
    </location>
</feature>
<evidence type="ECO:0000256" key="5">
    <source>
        <dbReference type="SAM" id="MobiDB-lite"/>
    </source>
</evidence>
<feature type="region of interest" description="Disordered" evidence="5">
    <location>
        <begin position="641"/>
        <end position="870"/>
    </location>
</feature>
<protein>
    <recommendedName>
        <fullName evidence="10">SANT domain-containing protein</fullName>
    </recommendedName>
</protein>
<evidence type="ECO:0000256" key="3">
    <source>
        <dbReference type="ARBA" id="ARBA00023163"/>
    </source>
</evidence>
<dbReference type="InterPro" id="IPR009057">
    <property type="entry name" value="Homeodomain-like_sf"/>
</dbReference>
<evidence type="ECO:0000256" key="2">
    <source>
        <dbReference type="ARBA" id="ARBA00023015"/>
    </source>
</evidence>
<proteinExistence type="predicted"/>
<dbReference type="InterPro" id="IPR057712">
    <property type="entry name" value="DUF7952"/>
</dbReference>
<feature type="region of interest" description="Disordered" evidence="5">
    <location>
        <begin position="522"/>
        <end position="582"/>
    </location>
</feature>
<reference evidence="8" key="1">
    <citation type="journal article" date="2017" name="Nature">
        <title>The genome of Chenopodium quinoa.</title>
        <authorList>
            <person name="Jarvis D.E."/>
            <person name="Ho Y.S."/>
            <person name="Lightfoot D.J."/>
            <person name="Schmoeckel S.M."/>
            <person name="Li B."/>
            <person name="Borm T.J.A."/>
            <person name="Ohyanagi H."/>
            <person name="Mineta K."/>
            <person name="Michell C.T."/>
            <person name="Saber N."/>
            <person name="Kharbatia N.M."/>
            <person name="Rupper R.R."/>
            <person name="Sharp A.R."/>
            <person name="Dally N."/>
            <person name="Boughton B.A."/>
            <person name="Woo Y.H."/>
            <person name="Gao G."/>
            <person name="Schijlen E.G.W.M."/>
            <person name="Guo X."/>
            <person name="Momin A.A."/>
            <person name="Negrao S."/>
            <person name="Al-Babili S."/>
            <person name="Gehring C."/>
            <person name="Roessner U."/>
            <person name="Jung C."/>
            <person name="Murphy K."/>
            <person name="Arold S.T."/>
            <person name="Gojobori T."/>
            <person name="van der Linden C.G."/>
            <person name="van Loo E.N."/>
            <person name="Jellen E.N."/>
            <person name="Maughan P.J."/>
            <person name="Tester M."/>
        </authorList>
    </citation>
    <scope>NUCLEOTIDE SEQUENCE [LARGE SCALE GENOMIC DNA]</scope>
    <source>
        <strain evidence="8">cv. PI 614886</strain>
    </source>
</reference>
<dbReference type="Pfam" id="PF24662">
    <property type="entry name" value="DUF7650"/>
    <property type="match status" value="1"/>
</dbReference>
<feature type="domain" description="DUF7952" evidence="7">
    <location>
        <begin position="157"/>
        <end position="287"/>
    </location>
</feature>
<evidence type="ECO:0000259" key="7">
    <source>
        <dbReference type="Pfam" id="PF25826"/>
    </source>
</evidence>
<evidence type="ECO:0008006" key="10">
    <source>
        <dbReference type="Google" id="ProtNLM"/>
    </source>
</evidence>
<gene>
    <name evidence="8" type="primary">LOC110736884</name>
</gene>
<evidence type="ECO:0000313" key="9">
    <source>
        <dbReference type="Proteomes" id="UP000596660"/>
    </source>
</evidence>
<sequence>MMDQSHLDQVGKSSPETLSDSSLSPDSPDSNDIFGEPLVHPRVGDEYQVEIPSLQSKSELRQLMKNPAESKGITDSSHSFLMGLPLPVMWISNQAYIIKHRMECPNDPHAIYTNGFLESKKIVGISQISSVKKEPNVKGEVPKQTYWLVPGQSSALWSEFEADSFLLGLYFFGKNLLQVTRFMESKGMGQILAYYYGRFYGSGGYRRWSECRKMRNKKCVLGHRFFTGYRQHELFARLAPRLSDVSKTNLLEVSRAFAEGRTTLDEYVSSLKALVGIHGLVEAVGIGKGKEDLTTFILDGSKNSQILTHRPEIPSGKACSSLTCAEIVKYLTGDFRLSKARSNDLFWEAVWPRLLARGWHSEQPRGDGYASTKNGLVFLMPGIKKFSRRKLSKGDHYFDSISDVLAKVASDPELLELETDEIKPSSSKIEENGWSIAVKSDDDQDSSDHERHCYLKPRVSSEISNLFKFTVVDTSLAHEDNPSKVRELRSLPHEAKRSSSRKSDLALEVNTDRMRNGLQSLALHTHPKEPKSVTGGSEQGSINLEPLKKPADANLPTDHKSRTIKHQFSRRSKSGPSGCSVTKKRKLASCVEADLTCVLSLPAKKKKKAAACRVGVTNDNAVPSGVNLSDNVQVISMEQSAARHPNENVHQDQDQSLTHVSSDVSQENETNPINQTVIDLNLPQVSSEPESDGKVKQHEGENIPSSSSSAVRIPVGIPSSSSSAVGIPSSSSSAVQIPSSSSAVGPVNKVGNSLDQQPRRQSTRNRPLTTKALEALEIGFLSPVRHSRKRSSSTTLDQKSKHTRQPRSKSSVYPPTMDFEVRASTDENCNGNSGILTNATPTEKTAMTRELLGLPETSFPPAASSKEMFT</sequence>
<dbReference type="SUPFAM" id="SSF46689">
    <property type="entry name" value="Homeodomain-like"/>
    <property type="match status" value="1"/>
</dbReference>
<feature type="compositionally biased region" description="Basic and acidic residues" evidence="5">
    <location>
        <begin position="546"/>
        <end position="561"/>
    </location>
</feature>
<dbReference type="AlphaFoldDB" id="A0A803KP40"/>
<feature type="compositionally biased region" description="Polar residues" evidence="5">
    <location>
        <begin position="826"/>
        <end position="845"/>
    </location>
</feature>
<dbReference type="PANTHER" id="PTHR13859">
    <property type="entry name" value="ATROPHIN-RELATED"/>
    <property type="match status" value="1"/>
</dbReference>
<feature type="region of interest" description="Disordered" evidence="5">
    <location>
        <begin position="479"/>
        <end position="509"/>
    </location>
</feature>
<dbReference type="PANTHER" id="PTHR13859:SF11">
    <property type="entry name" value="GRUNGE, ISOFORM J"/>
    <property type="match status" value="1"/>
</dbReference>
<dbReference type="KEGG" id="cqi:110736884"/>
<dbReference type="GO" id="GO:0005634">
    <property type="term" value="C:nucleus"/>
    <property type="evidence" value="ECO:0007669"/>
    <property type="project" value="UniProtKB-SubCell"/>
</dbReference>
<feature type="compositionally biased region" description="Low complexity" evidence="5">
    <location>
        <begin position="713"/>
        <end position="744"/>
    </location>
</feature>
<dbReference type="EnsemblPlants" id="AUR62000796-RA">
    <property type="protein sequence ID" value="AUR62000796-RA:cds"/>
    <property type="gene ID" value="AUR62000796"/>
</dbReference>
<feature type="compositionally biased region" description="Polar residues" evidence="5">
    <location>
        <begin position="654"/>
        <end position="688"/>
    </location>
</feature>
<feature type="domain" description="DUF7650" evidence="6">
    <location>
        <begin position="325"/>
        <end position="412"/>
    </location>
</feature>
<feature type="compositionally biased region" description="Basic and acidic residues" evidence="5">
    <location>
        <begin position="644"/>
        <end position="653"/>
    </location>
</feature>
<keyword evidence="9" id="KW-1185">Reference proteome</keyword>
<evidence type="ECO:0000313" key="8">
    <source>
        <dbReference type="EnsemblPlants" id="AUR62000796-RA:cds"/>
    </source>
</evidence>
<dbReference type="OrthoDB" id="6147534at2759"/>
<dbReference type="GeneID" id="110736884"/>
<evidence type="ECO:0000256" key="1">
    <source>
        <dbReference type="ARBA" id="ARBA00004123"/>
    </source>
</evidence>
<feature type="compositionally biased region" description="Basic residues" evidence="5">
    <location>
        <begin position="562"/>
        <end position="573"/>
    </location>
</feature>
<dbReference type="SMR" id="A0A803KP40"/>
<dbReference type="RefSeq" id="XP_021772912.1">
    <property type="nucleotide sequence ID" value="XM_021917220.1"/>
</dbReference>
<organism evidence="8 9">
    <name type="scientific">Chenopodium quinoa</name>
    <name type="common">Quinoa</name>
    <dbReference type="NCBI Taxonomy" id="63459"/>
    <lineage>
        <taxon>Eukaryota</taxon>
        <taxon>Viridiplantae</taxon>
        <taxon>Streptophyta</taxon>
        <taxon>Embryophyta</taxon>
        <taxon>Tracheophyta</taxon>
        <taxon>Spermatophyta</taxon>
        <taxon>Magnoliopsida</taxon>
        <taxon>eudicotyledons</taxon>
        <taxon>Gunneridae</taxon>
        <taxon>Pentapetalae</taxon>
        <taxon>Caryophyllales</taxon>
        <taxon>Chenopodiaceae</taxon>
        <taxon>Chenopodioideae</taxon>
        <taxon>Atripliceae</taxon>
        <taxon>Chenopodium</taxon>
    </lineage>
</organism>
<dbReference type="GO" id="GO:0003714">
    <property type="term" value="F:transcription corepressor activity"/>
    <property type="evidence" value="ECO:0007669"/>
    <property type="project" value="TreeGrafter"/>
</dbReference>
<feature type="compositionally biased region" description="Low complexity" evidence="5">
    <location>
        <begin position="13"/>
        <end position="30"/>
    </location>
</feature>
<keyword evidence="4" id="KW-0539">Nucleus</keyword>
<dbReference type="Proteomes" id="UP000596660">
    <property type="component" value="Unplaced"/>
</dbReference>
<evidence type="ECO:0000259" key="6">
    <source>
        <dbReference type="Pfam" id="PF24662"/>
    </source>
</evidence>
<dbReference type="OMA" id="INQHTTM"/>
<keyword evidence="3" id="KW-0804">Transcription</keyword>